<comment type="caution">
    <text evidence="2">The sequence shown here is derived from an EMBL/GenBank/DDBJ whole genome shotgun (WGS) entry which is preliminary data.</text>
</comment>
<dbReference type="EMBL" id="PDEB01000004">
    <property type="protein sequence ID" value="PEH45484.1"/>
    <property type="molecule type" value="Genomic_DNA"/>
</dbReference>
<evidence type="ECO:0000313" key="3">
    <source>
        <dbReference type="Proteomes" id="UP000220669"/>
    </source>
</evidence>
<dbReference type="InterPro" id="IPR027417">
    <property type="entry name" value="P-loop_NTPase"/>
</dbReference>
<reference evidence="2 3" key="1">
    <citation type="submission" date="2017-09" db="EMBL/GenBank/DDBJ databases">
        <title>FDA dAtabase for Regulatory Grade micrObial Sequences (FDA-ARGOS): Supporting development and validation of Infectious Disease Dx tests.</title>
        <authorList>
            <person name="Minogue T."/>
            <person name="Wolcott M."/>
            <person name="Wasieloski L."/>
            <person name="Aguilar W."/>
            <person name="Moore D."/>
            <person name="Tallon L.J."/>
            <person name="Sadzewicz L."/>
            <person name="Ott S."/>
            <person name="Zhao X."/>
            <person name="Nagaraj S."/>
            <person name="Vavikolanu K."/>
            <person name="Aluvathingal J."/>
            <person name="Nadendla S."/>
            <person name="Sichtig H."/>
        </authorList>
    </citation>
    <scope>NUCLEOTIDE SEQUENCE [LARGE SCALE GENOMIC DNA]</scope>
    <source>
        <strain evidence="2 3">FDAARGOS_396</strain>
    </source>
</reference>
<dbReference type="InterPro" id="IPR003439">
    <property type="entry name" value="ABC_transporter-like_ATP-bd"/>
</dbReference>
<gene>
    <name evidence="2" type="ORF">CRM96_10920</name>
</gene>
<protein>
    <recommendedName>
        <fullName evidence="1">ABC transporter domain-containing protein</fullName>
    </recommendedName>
</protein>
<dbReference type="AlphaFoldDB" id="A0AB36S962"/>
<dbReference type="GO" id="GO:0016887">
    <property type="term" value="F:ATP hydrolysis activity"/>
    <property type="evidence" value="ECO:0007669"/>
    <property type="project" value="InterPro"/>
</dbReference>
<organism evidence="2 3">
    <name type="scientific">Enterococcus durans</name>
    <dbReference type="NCBI Taxonomy" id="53345"/>
    <lineage>
        <taxon>Bacteria</taxon>
        <taxon>Bacillati</taxon>
        <taxon>Bacillota</taxon>
        <taxon>Bacilli</taxon>
        <taxon>Lactobacillales</taxon>
        <taxon>Enterococcaceae</taxon>
        <taxon>Enterococcus</taxon>
    </lineage>
</organism>
<dbReference type="GO" id="GO:0005524">
    <property type="term" value="F:ATP binding"/>
    <property type="evidence" value="ECO:0007669"/>
    <property type="project" value="InterPro"/>
</dbReference>
<proteinExistence type="predicted"/>
<dbReference type="Gene3D" id="3.40.50.300">
    <property type="entry name" value="P-loop containing nucleotide triphosphate hydrolases"/>
    <property type="match status" value="1"/>
</dbReference>
<evidence type="ECO:0000259" key="1">
    <source>
        <dbReference type="Pfam" id="PF00005"/>
    </source>
</evidence>
<feature type="domain" description="ABC transporter" evidence="1">
    <location>
        <begin position="2"/>
        <end position="61"/>
    </location>
</feature>
<dbReference type="SUPFAM" id="SSF52540">
    <property type="entry name" value="P-loop containing nucleoside triphosphate hydrolases"/>
    <property type="match status" value="1"/>
</dbReference>
<dbReference type="Pfam" id="PF00005">
    <property type="entry name" value="ABC_tran"/>
    <property type="match status" value="1"/>
</dbReference>
<sequence>MYGLIGPNGVGKTTLLKSICALLVPDNDEIKIDDLVLNRSTRTIFLRHIGSVFIQSDSIFDLSINDLLVEHYYFFNIKMPKNWNMLLKKVSFVPLYVL</sequence>
<accession>A0AB36S962</accession>
<evidence type="ECO:0000313" key="2">
    <source>
        <dbReference type="EMBL" id="PEH45484.1"/>
    </source>
</evidence>
<name>A0AB36S962_9ENTE</name>
<dbReference type="Proteomes" id="UP000220669">
    <property type="component" value="Unassembled WGS sequence"/>
</dbReference>